<sequence>MSAIAQNSSEIPAIKGTFVLDSTLWESKAYLSHITSFNDMYTISKDMIIAETTINENGHFEFPTNYFPKEEQLYRIHFSKKGAPVASLVIGGPEENHFFVIASKTKGVTLKGYSKEFPFSKVAILHSTPTALLKQVDLIASYVDSTHYAGSQLKREFIAAAVHERLRTMADTLTAPLPSLYALYRSDYKAHAKEYPEFYKNYLNKWEKERSPYFAIFRKELPVQKGTSSLWMYFMVGGFFFLTGVFLTVWYLQKKNNPSKKLQTLSIQERKIFDLMKAGHSNKEISEQHNIGVSTVKSHVSNIYNKLQIKSRKEAIDY</sequence>
<keyword evidence="3" id="KW-0804">Transcription</keyword>
<dbReference type="EMBL" id="JBHSFV010000009">
    <property type="protein sequence ID" value="MFC4635244.1"/>
    <property type="molecule type" value="Genomic_DNA"/>
</dbReference>
<evidence type="ECO:0000256" key="3">
    <source>
        <dbReference type="ARBA" id="ARBA00023163"/>
    </source>
</evidence>
<dbReference type="SMART" id="SM00421">
    <property type="entry name" value="HTH_LUXR"/>
    <property type="match status" value="1"/>
</dbReference>
<proteinExistence type="predicted"/>
<evidence type="ECO:0000313" key="7">
    <source>
        <dbReference type="Proteomes" id="UP001596043"/>
    </source>
</evidence>
<dbReference type="Pfam" id="PF00196">
    <property type="entry name" value="GerE"/>
    <property type="match status" value="1"/>
</dbReference>
<dbReference type="CDD" id="cd06170">
    <property type="entry name" value="LuxR_C_like"/>
    <property type="match status" value="1"/>
</dbReference>
<dbReference type="Proteomes" id="UP001596043">
    <property type="component" value="Unassembled WGS sequence"/>
</dbReference>
<dbReference type="InterPro" id="IPR036388">
    <property type="entry name" value="WH-like_DNA-bd_sf"/>
</dbReference>
<keyword evidence="7" id="KW-1185">Reference proteome</keyword>
<keyword evidence="4" id="KW-1133">Transmembrane helix</keyword>
<dbReference type="PRINTS" id="PR00038">
    <property type="entry name" value="HTHLUXR"/>
</dbReference>
<reference evidence="7" key="1">
    <citation type="journal article" date="2019" name="Int. J. Syst. Evol. Microbiol.">
        <title>The Global Catalogue of Microorganisms (GCM) 10K type strain sequencing project: providing services to taxonomists for standard genome sequencing and annotation.</title>
        <authorList>
            <consortium name="The Broad Institute Genomics Platform"/>
            <consortium name="The Broad Institute Genome Sequencing Center for Infectious Disease"/>
            <person name="Wu L."/>
            <person name="Ma J."/>
        </authorList>
    </citation>
    <scope>NUCLEOTIDE SEQUENCE [LARGE SCALE GENOMIC DNA]</scope>
    <source>
        <strain evidence="7">YJ-61-S</strain>
    </source>
</reference>
<keyword evidence="4" id="KW-0472">Membrane</keyword>
<dbReference type="PANTHER" id="PTHR44688:SF16">
    <property type="entry name" value="DNA-BINDING TRANSCRIPTIONAL ACTIVATOR DEVR_DOSR"/>
    <property type="match status" value="1"/>
</dbReference>
<feature type="domain" description="HTH luxR-type" evidence="5">
    <location>
        <begin position="258"/>
        <end position="318"/>
    </location>
</feature>
<dbReference type="Gene3D" id="1.10.10.10">
    <property type="entry name" value="Winged helix-like DNA-binding domain superfamily/Winged helix DNA-binding domain"/>
    <property type="match status" value="1"/>
</dbReference>
<keyword evidence="1" id="KW-0805">Transcription regulation</keyword>
<dbReference type="InterPro" id="IPR016032">
    <property type="entry name" value="Sig_transdc_resp-reg_C-effctor"/>
</dbReference>
<dbReference type="PANTHER" id="PTHR44688">
    <property type="entry name" value="DNA-BINDING TRANSCRIPTIONAL ACTIVATOR DEVR_DOSR"/>
    <property type="match status" value="1"/>
</dbReference>
<feature type="transmembrane region" description="Helical" evidence="4">
    <location>
        <begin position="230"/>
        <end position="252"/>
    </location>
</feature>
<evidence type="ECO:0000313" key="6">
    <source>
        <dbReference type="EMBL" id="MFC4635244.1"/>
    </source>
</evidence>
<dbReference type="InterPro" id="IPR000792">
    <property type="entry name" value="Tscrpt_reg_LuxR_C"/>
</dbReference>
<dbReference type="SUPFAM" id="SSF46894">
    <property type="entry name" value="C-terminal effector domain of the bipartite response regulators"/>
    <property type="match status" value="1"/>
</dbReference>
<keyword evidence="2" id="KW-0238">DNA-binding</keyword>
<evidence type="ECO:0000256" key="1">
    <source>
        <dbReference type="ARBA" id="ARBA00023015"/>
    </source>
</evidence>
<protein>
    <submittedName>
        <fullName evidence="6">Response regulator transcription factor</fullName>
    </submittedName>
</protein>
<comment type="caution">
    <text evidence="6">The sequence shown here is derived from an EMBL/GenBank/DDBJ whole genome shotgun (WGS) entry which is preliminary data.</text>
</comment>
<organism evidence="6 7">
    <name type="scientific">Dokdonia ponticola</name>
    <dbReference type="NCBI Taxonomy" id="2041041"/>
    <lineage>
        <taxon>Bacteria</taxon>
        <taxon>Pseudomonadati</taxon>
        <taxon>Bacteroidota</taxon>
        <taxon>Flavobacteriia</taxon>
        <taxon>Flavobacteriales</taxon>
        <taxon>Flavobacteriaceae</taxon>
        <taxon>Dokdonia</taxon>
    </lineage>
</organism>
<evidence type="ECO:0000256" key="4">
    <source>
        <dbReference type="SAM" id="Phobius"/>
    </source>
</evidence>
<gene>
    <name evidence="6" type="ORF">ACFO3O_15130</name>
</gene>
<dbReference type="RefSeq" id="WP_379980269.1">
    <property type="nucleotide sequence ID" value="NZ_JBHSFV010000009.1"/>
</dbReference>
<name>A0ABV9HZ81_9FLAO</name>
<evidence type="ECO:0000256" key="2">
    <source>
        <dbReference type="ARBA" id="ARBA00023125"/>
    </source>
</evidence>
<accession>A0ABV9HZ81</accession>
<dbReference type="PROSITE" id="PS50043">
    <property type="entry name" value="HTH_LUXR_2"/>
    <property type="match status" value="1"/>
</dbReference>
<keyword evidence="4" id="KW-0812">Transmembrane</keyword>
<evidence type="ECO:0000259" key="5">
    <source>
        <dbReference type="PROSITE" id="PS50043"/>
    </source>
</evidence>